<dbReference type="NCBIfam" id="TIGR03057">
    <property type="entry name" value="xxxLxxG_by_4"/>
    <property type="match status" value="2"/>
</dbReference>
<feature type="transmembrane region" description="Helical" evidence="5">
    <location>
        <begin position="606"/>
        <end position="630"/>
    </location>
</feature>
<dbReference type="Gene3D" id="3.40.1710.10">
    <property type="entry name" value="abc type-2 transporter like domain"/>
    <property type="match status" value="1"/>
</dbReference>
<dbReference type="AlphaFoldDB" id="A0A0G3HF64"/>
<evidence type="ECO:0000256" key="3">
    <source>
        <dbReference type="ARBA" id="ARBA00022989"/>
    </source>
</evidence>
<dbReference type="EMBL" id="CP011546">
    <property type="protein sequence ID" value="AKK11991.1"/>
    <property type="molecule type" value="Genomic_DNA"/>
</dbReference>
<dbReference type="InterPro" id="IPR023908">
    <property type="entry name" value="xxxLxxG_rpt"/>
</dbReference>
<keyword evidence="3 5" id="KW-1133">Transmembrane helix</keyword>
<gene>
    <name evidence="7" type="ORF">CUTER_10115</name>
</gene>
<dbReference type="OrthoDB" id="9811483at2"/>
<dbReference type="RefSeq" id="WP_052844114.1">
    <property type="nucleotide sequence ID" value="NZ_CP011546.1"/>
</dbReference>
<dbReference type="PANTHER" id="PTHR43077:SF10">
    <property type="entry name" value="TRANSPORT PERMEASE PROTEIN"/>
    <property type="match status" value="1"/>
</dbReference>
<dbReference type="PANTHER" id="PTHR43077">
    <property type="entry name" value="TRANSPORT PERMEASE YVFS-RELATED"/>
    <property type="match status" value="1"/>
</dbReference>
<dbReference type="STRING" id="1072256.CUTER_10115"/>
<feature type="domain" description="ABC-2 type transporter transmembrane" evidence="6">
    <location>
        <begin position="20"/>
        <end position="156"/>
    </location>
</feature>
<reference evidence="7 8" key="1">
    <citation type="journal article" date="2015" name="Genome Announc.">
        <title>Virulence Factor Genes Detected in the Complete Genome Sequence of Corynebacterium uterequi DSM 45634, Isolated from the Uterus of a Maiden Mare.</title>
        <authorList>
            <person name="Ruckert C."/>
            <person name="Kriete M."/>
            <person name="Jaenicke S."/>
            <person name="Winkler A."/>
            <person name="Tauch A."/>
        </authorList>
    </citation>
    <scope>NUCLEOTIDE SEQUENCE [LARGE SCALE GENOMIC DNA]</scope>
    <source>
        <strain evidence="7 8">DSM 45634</strain>
    </source>
</reference>
<evidence type="ECO:0000256" key="1">
    <source>
        <dbReference type="ARBA" id="ARBA00004141"/>
    </source>
</evidence>
<keyword evidence="2 5" id="KW-0812">Transmembrane</keyword>
<dbReference type="Pfam" id="PF12698">
    <property type="entry name" value="ABC2_membrane_3"/>
    <property type="match status" value="1"/>
</dbReference>
<dbReference type="KEGG" id="cut:CUTER_10115"/>
<comment type="subcellular location">
    <subcellularLocation>
        <location evidence="1">Membrane</location>
        <topology evidence="1">Multi-pass membrane protein</topology>
    </subcellularLocation>
</comment>
<evidence type="ECO:0000313" key="8">
    <source>
        <dbReference type="Proteomes" id="UP000035548"/>
    </source>
</evidence>
<keyword evidence="8" id="KW-1185">Reference proteome</keyword>
<feature type="transmembrane region" description="Helical" evidence="5">
    <location>
        <begin position="16"/>
        <end position="37"/>
    </location>
</feature>
<protein>
    <submittedName>
        <fullName evidence="7">Protein with YhgE/Pip N-terminal domain</fullName>
    </submittedName>
</protein>
<evidence type="ECO:0000313" key="7">
    <source>
        <dbReference type="EMBL" id="AKK11991.1"/>
    </source>
</evidence>
<feature type="transmembrane region" description="Helical" evidence="5">
    <location>
        <begin position="458"/>
        <end position="479"/>
    </location>
</feature>
<keyword evidence="4 5" id="KW-0472">Membrane</keyword>
<feature type="transmembrane region" description="Helical" evidence="5">
    <location>
        <begin position="521"/>
        <end position="541"/>
    </location>
</feature>
<dbReference type="Proteomes" id="UP000035548">
    <property type="component" value="Chromosome"/>
</dbReference>
<feature type="transmembrane region" description="Helical" evidence="5">
    <location>
        <begin position="491"/>
        <end position="515"/>
    </location>
</feature>
<dbReference type="InterPro" id="IPR013525">
    <property type="entry name" value="ABC2_TM"/>
</dbReference>
<proteinExistence type="predicted"/>
<dbReference type="GO" id="GO:0016020">
    <property type="term" value="C:membrane"/>
    <property type="evidence" value="ECO:0007669"/>
    <property type="project" value="UniProtKB-SubCell"/>
</dbReference>
<dbReference type="NCBIfam" id="TIGR03061">
    <property type="entry name" value="pip_yhgE_Nterm"/>
    <property type="match status" value="1"/>
</dbReference>
<evidence type="ECO:0000256" key="4">
    <source>
        <dbReference type="ARBA" id="ARBA00023136"/>
    </source>
</evidence>
<evidence type="ECO:0000259" key="6">
    <source>
        <dbReference type="Pfam" id="PF12698"/>
    </source>
</evidence>
<evidence type="ECO:0000256" key="5">
    <source>
        <dbReference type="SAM" id="Phobius"/>
    </source>
</evidence>
<feature type="transmembrane region" description="Helical" evidence="5">
    <location>
        <begin position="548"/>
        <end position="569"/>
    </location>
</feature>
<reference evidence="8" key="2">
    <citation type="submission" date="2015-05" db="EMBL/GenBank/DDBJ databases">
        <title>Complete genome sequence of Corynebacterium uterequi DSM 45634, isolated from the uterus of a maiden mare.</title>
        <authorList>
            <person name="Ruckert C."/>
            <person name="Albersmeier A."/>
            <person name="Winkler A."/>
            <person name="Tauch A."/>
        </authorList>
    </citation>
    <scope>NUCLEOTIDE SEQUENCE [LARGE SCALE GENOMIC DNA]</scope>
    <source>
        <strain evidence="8">DSM 45634</strain>
    </source>
</reference>
<dbReference type="InterPro" id="IPR051328">
    <property type="entry name" value="T7SS_ABC-Transporter"/>
</dbReference>
<dbReference type="InterPro" id="IPR017500">
    <property type="entry name" value="Phage_infect_YhgE_N"/>
</dbReference>
<name>A0A0G3HF64_9CORY</name>
<accession>A0A0G3HF64</accession>
<organism evidence="7 8">
    <name type="scientific">Corynebacterium uterequi</name>
    <dbReference type="NCBI Taxonomy" id="1072256"/>
    <lineage>
        <taxon>Bacteria</taxon>
        <taxon>Bacillati</taxon>
        <taxon>Actinomycetota</taxon>
        <taxon>Actinomycetes</taxon>
        <taxon>Mycobacteriales</taxon>
        <taxon>Corynebacteriaceae</taxon>
        <taxon>Corynebacterium</taxon>
    </lineage>
</organism>
<evidence type="ECO:0000256" key="2">
    <source>
        <dbReference type="ARBA" id="ARBA00022692"/>
    </source>
</evidence>
<dbReference type="GO" id="GO:0140359">
    <property type="term" value="F:ABC-type transporter activity"/>
    <property type="evidence" value="ECO:0007669"/>
    <property type="project" value="InterPro"/>
</dbReference>
<sequence>MSRSQHARRGARLRPPLIVGLLVLPITVAMVYMWAMWDPTPYLRTVPLAVVNEDAGLPGGDNHGRTVVEGLLATDYLHFEEVSAAEADAGLKHTDYLFTVRIPKDFSAATQSVISENPRHPTIEITENDFNGTAGAFLTSGLLPEVEAKINTAVSTTYAERVLGGLNQLGEGIAAGADGAERVNDGVTRLADGSATLADGTGRLTEATTRLTEGSAKLVDGTALVEQGSQRLAEGGHRLIDGTDQMADGMSQISGGISELNTHLLPLVDSAQGLSPFLGALAPVLDGVGRADDAQRMRDIAAKFDPANPDNLATSLRRLEDGAHLVHTNLSDPQSAYRGGLNQLVDGMDSLEQGTARVAEGQRSLNAGLSALDDGAVRLHDGATRLDDGVGELGEGTARLATGLRDGADRAPHVVNLSASAEQIGAPITFEHTNLNPAKSIVDPADPTVRVADSGASLLILLVFGFLLTFLASLLLPGLRHRATIAAALRSWAVHVGVGGAITAVLAGLAGTLGWSPANPVAMAVALGLVVATNAAVLVFFSTILDRVLAGIASLAAFFLGLFSFGGIWPEYTTPAAFRLLRPLHWMSYQREGFVAASQGTLGGGYAIGVAGMLAWLLIVGGVTVVIMAARARRAAAARAEVLAAVDAIEAGADPLLLVGDEEVSEPLNGVLQLGRPR</sequence>